<evidence type="ECO:0008006" key="3">
    <source>
        <dbReference type="Google" id="ProtNLM"/>
    </source>
</evidence>
<protein>
    <recommendedName>
        <fullName evidence="3">NACHT domain-containing protein</fullName>
    </recommendedName>
</protein>
<comment type="caution">
    <text evidence="1">The sequence shown here is derived from an EMBL/GenBank/DDBJ whole genome shotgun (WGS) entry which is preliminary data.</text>
</comment>
<dbReference type="Gene3D" id="3.40.50.300">
    <property type="entry name" value="P-loop containing nucleotide triphosphate hydrolases"/>
    <property type="match status" value="1"/>
</dbReference>
<reference evidence="1 2" key="1">
    <citation type="submission" date="2016-03" db="EMBL/GenBank/DDBJ databases">
        <authorList>
            <person name="Ploux O."/>
        </authorList>
    </citation>
    <scope>NUCLEOTIDE SEQUENCE [LARGE SCALE GENOMIC DNA]</scope>
    <source>
        <strain evidence="1 2">R-45378</strain>
    </source>
</reference>
<sequence>YSDAGGNRAITRPQLDAALTEAINESSCVAIIGPEGAGKSWLVANWWAACDDKPILVMGGTWMADWIDSRDPSLTLARLLAAQSEDGIIDSSDRWLRRLKRWREHGPVSNAEQLRFLVVLDGLNERSGMSWANTIFLLKAEVEKLGGCLVTTCREGFWDREIAPRLTGGTVKIVRVDGYTLDELSDLLKQRGIAIETIPSQVRDFILNPRICSIAIDFLENLSLQVDALTVERLLLEYWRRRLEERGDLTGHSIPDFEKLLRSHAKCFREAPGVQFDRDDWREHSGAAKRADGRSVENDLTDIEEGAFLRIAPDRDGFYEFKSDTVPFALGLLIVQELQDELRKPNQEPRELIDRIVDEIRGFDLVGEALRAAAGIGCFKENYPAGGRAALISAWLELQNIDDSAYDALVAYVSACPEAVLDTVEIQFDERSNGSRRDWLVAALLQKRSQQNVQSAISARTNRWLGRWSRVPQIWGARDEQTQSQLSEKAKPILDKLEKLTQIENNFLTKVCNEVDSPEAAQLDSVAAKLMVGISQAGYAEGVLAWAFTWAITGGYRYGEADLCWSVRLNTTDFEAFELTLRQAIDRLLTKSHSEVSKKSVAIALRLIGTVNGALEAEKLNPLEYRKGWRAVENYCVTDPYDPDSDRPENLENAINSAKTLNPEILWTQFSVTQENHELELITPALVRFQPDLIVHIVREVCKTIETRSKLPLRQLSWNLPRFSPLFDEDTLKSIVTGYERILAQPDLVDENDKTFVTGFILLSLLPHYSANEQLALFLRLPAEVGEMYAFRDVFKALDETEIEMALIVAQSDPGKLRRTCFFISAHRPTLTNRSREILGLALTDNDPLVITCASDVAFIAQDKLLDELVIRAAKQRGTSKHSMETFHRDRALAAAVVSLDLREAISLIAPRFLGRAASKLNGELADRIEDEIEHAVTRLLKPVRANVPSLGTLNLDVEQTERDPMIRVEERVRDFTGNADDSLQTFVNSFSLDQHSERLRLRDLEIRSYTEQLEMEGALCLIQGPDRIPLTQLSRRNSNKTTALANRILEEGNPERLSAVRSFALALAESLADTNPTTTSDLLNHLSSVDSLVNINIGDAKIPQEAVTLFAGPDVEVLSKLRKKALVQAKTDAELQTLIYAAERAGHIDWLEHWIAHEVATEVPGRIARGLMAEGLRNFGSVTSTFLSRDWGPGFLGEVAKQARFSHERNIWSRTWATKALQANNSLDFWCWGELTLGIVDIRAFHWFDLNVDNPLVKQFGKELFGRIRSESEKRTKKREETLFGIKKPDRMITESQKLGGS</sequence>
<name>A0A177NU85_9GAMM</name>
<evidence type="ECO:0000313" key="2">
    <source>
        <dbReference type="Proteomes" id="UP000077857"/>
    </source>
</evidence>
<organism evidence="1 2">
    <name type="scientific">Methylomonas koyamae</name>
    <dbReference type="NCBI Taxonomy" id="702114"/>
    <lineage>
        <taxon>Bacteria</taxon>
        <taxon>Pseudomonadati</taxon>
        <taxon>Pseudomonadota</taxon>
        <taxon>Gammaproteobacteria</taxon>
        <taxon>Methylococcales</taxon>
        <taxon>Methylococcaceae</taxon>
        <taxon>Methylomonas</taxon>
    </lineage>
</organism>
<dbReference type="SUPFAM" id="SSF52540">
    <property type="entry name" value="P-loop containing nucleoside triphosphate hydrolases"/>
    <property type="match status" value="1"/>
</dbReference>
<accession>A0A177NU85</accession>
<proteinExistence type="predicted"/>
<feature type="non-terminal residue" evidence="1">
    <location>
        <position position="1"/>
    </location>
</feature>
<gene>
    <name evidence="1" type="ORF">A1507_22745</name>
</gene>
<dbReference type="Proteomes" id="UP000077857">
    <property type="component" value="Unassembled WGS sequence"/>
</dbReference>
<dbReference type="EMBL" id="LUUJ01000015">
    <property type="protein sequence ID" value="OAI20650.1"/>
    <property type="molecule type" value="Genomic_DNA"/>
</dbReference>
<evidence type="ECO:0000313" key="1">
    <source>
        <dbReference type="EMBL" id="OAI20650.1"/>
    </source>
</evidence>
<dbReference type="InterPro" id="IPR027417">
    <property type="entry name" value="P-loop_NTPase"/>
</dbReference>